<keyword evidence="1" id="KW-0472">Membrane</keyword>
<dbReference type="PROSITE" id="PS00675">
    <property type="entry name" value="SIGMA54_INTERACT_1"/>
    <property type="match status" value="1"/>
</dbReference>
<proteinExistence type="predicted"/>
<reference evidence="3 4" key="1">
    <citation type="submission" date="2016-11" db="EMBL/GenBank/DDBJ databases">
        <authorList>
            <person name="Jaros S."/>
            <person name="Januszkiewicz K."/>
            <person name="Wedrychowicz H."/>
        </authorList>
    </citation>
    <scope>NUCLEOTIDE SEQUENCE [LARGE SCALE GENOMIC DNA]</scope>
    <source>
        <strain evidence="3 4">GAS499</strain>
    </source>
</reference>
<dbReference type="AlphaFoldDB" id="A0A1M6N3K6"/>
<name>A0A1M6N3K6_9BRAD</name>
<accession>A0A1M6N3K6</accession>
<dbReference type="InterPro" id="IPR025662">
    <property type="entry name" value="Sigma_54_int_dom_ATP-bd_1"/>
</dbReference>
<feature type="transmembrane region" description="Helical" evidence="1">
    <location>
        <begin position="47"/>
        <end position="65"/>
    </location>
</feature>
<feature type="transmembrane region" description="Helical" evidence="1">
    <location>
        <begin position="17"/>
        <end position="35"/>
    </location>
</feature>
<evidence type="ECO:0000313" key="4">
    <source>
        <dbReference type="Proteomes" id="UP000189935"/>
    </source>
</evidence>
<dbReference type="InterPro" id="IPR027417">
    <property type="entry name" value="P-loop_NTPase"/>
</dbReference>
<dbReference type="InterPro" id="IPR049052">
    <property type="entry name" value="nSTAND1"/>
</dbReference>
<keyword evidence="1" id="KW-0812">Transmembrane</keyword>
<dbReference type="Pfam" id="PF20703">
    <property type="entry name" value="nSTAND1"/>
    <property type="match status" value="1"/>
</dbReference>
<dbReference type="SUPFAM" id="SSF52540">
    <property type="entry name" value="P-loop containing nucleoside triphosphate hydrolases"/>
    <property type="match status" value="1"/>
</dbReference>
<evidence type="ECO:0000259" key="2">
    <source>
        <dbReference type="Pfam" id="PF20703"/>
    </source>
</evidence>
<feature type="transmembrane region" description="Helical" evidence="1">
    <location>
        <begin position="528"/>
        <end position="548"/>
    </location>
</feature>
<dbReference type="OrthoDB" id="8021210at2"/>
<evidence type="ECO:0000256" key="1">
    <source>
        <dbReference type="SAM" id="Phobius"/>
    </source>
</evidence>
<keyword evidence="1" id="KW-1133">Transmembrane helix</keyword>
<dbReference type="Proteomes" id="UP000189935">
    <property type="component" value="Chromosome I"/>
</dbReference>
<gene>
    <name evidence="3" type="ORF">SAMN05444159_1847</name>
</gene>
<evidence type="ECO:0000313" key="3">
    <source>
        <dbReference type="EMBL" id="SHJ90242.1"/>
    </source>
</evidence>
<organism evidence="3 4">
    <name type="scientific">Bradyrhizobium lablabi</name>
    <dbReference type="NCBI Taxonomy" id="722472"/>
    <lineage>
        <taxon>Bacteria</taxon>
        <taxon>Pseudomonadati</taxon>
        <taxon>Pseudomonadota</taxon>
        <taxon>Alphaproteobacteria</taxon>
        <taxon>Hyphomicrobiales</taxon>
        <taxon>Nitrobacteraceae</taxon>
        <taxon>Bradyrhizobium</taxon>
    </lineage>
</organism>
<sequence length="737" mass="81509">MSDVGKVTFSGSAQKQLQLIGGIVSAVLGIIINVTDLINKVPGLPPYTSWVLGGASILFGIWMLVKWRTRYSRLLKPDALRLDRDNAEHLVGRAEDIDNLGQQCLAKQIVFLEGESGSGKSALVRAGLLTKLKDDKSVQPLLLDDWWVNDWERIPSRALKSALMTSGALGSDAKANLSALADVERELVRIHDEKMRTPLIIFDQFDDYQARNRRRFLPNKVWLDPATLRQSPFWDMVARLLEQDKLRCLFVTRSDTAGGLSSVSFFGSVPPMRLDRVRSPHIDELLTRLTEGTPTTPVIADPDAGWTKLRERIIRDISEQDVILPQQLKIVLAGIQSLKRLNPKQYERVGGVAGIEAFYVEQQINGTARKVGLAPSQVRALLVNLIDPLNPTKTRLCGKEDLLAVTAKASGQPVASDDLDNALEELEHGEMLRSSSDPESGRTTYRLDHDYLTRGVLTAERRADRWHYLLEDRAKAFQDASTLWKKWKALLPVGTQCRLAMARLRGQFSYGNRRSYVLWSLARLPARMLGFVGSFVLVLLLLSVAFSWKMNSMARAGIDSFFKEIHSVTDSRQIHALTRSFKSEVLILVSQKSEEAHATAGRIIETMRSTSNSDQMSALQEALVDVTSDLKPEEVQTLGSSILREIQNTADTAQINALSRAFAAISLKLRPENAQALAELILHAIKGGGDPNQRHALGLGLSAISSQLKPEQVGTLDGSIVEAIQGGRTVCPSPDPN</sequence>
<protein>
    <recommendedName>
        <fullName evidence="2">Novel STAND NTPase 1 domain-containing protein</fullName>
    </recommendedName>
</protein>
<feature type="domain" description="Novel STAND NTPase 1" evidence="2">
    <location>
        <begin position="84"/>
        <end position="479"/>
    </location>
</feature>
<dbReference type="Gene3D" id="3.40.50.300">
    <property type="entry name" value="P-loop containing nucleotide triphosphate hydrolases"/>
    <property type="match status" value="1"/>
</dbReference>
<dbReference type="RefSeq" id="WP_079537885.1">
    <property type="nucleotide sequence ID" value="NZ_LT670844.1"/>
</dbReference>
<dbReference type="EMBL" id="LT670844">
    <property type="protein sequence ID" value="SHJ90242.1"/>
    <property type="molecule type" value="Genomic_DNA"/>
</dbReference>